<organism evidence="3 4">
    <name type="scientific">Litorimonas cladophorae</name>
    <dbReference type="NCBI Taxonomy" id="1220491"/>
    <lineage>
        <taxon>Bacteria</taxon>
        <taxon>Pseudomonadati</taxon>
        <taxon>Pseudomonadota</taxon>
        <taxon>Alphaproteobacteria</taxon>
        <taxon>Maricaulales</taxon>
        <taxon>Robiginitomaculaceae</taxon>
    </lineage>
</organism>
<accession>A0A918KKR6</accession>
<name>A0A918KKR6_9PROT</name>
<proteinExistence type="predicted"/>
<feature type="domain" description="Sulfatase-modifying factor enzyme-like" evidence="2">
    <location>
        <begin position="76"/>
        <end position="312"/>
    </location>
</feature>
<evidence type="ECO:0000256" key="1">
    <source>
        <dbReference type="SAM" id="SignalP"/>
    </source>
</evidence>
<evidence type="ECO:0000313" key="4">
    <source>
        <dbReference type="Proteomes" id="UP000600865"/>
    </source>
</evidence>
<dbReference type="EMBL" id="BMYV01000001">
    <property type="protein sequence ID" value="GGX64708.1"/>
    <property type="molecule type" value="Genomic_DNA"/>
</dbReference>
<dbReference type="Proteomes" id="UP000600865">
    <property type="component" value="Unassembled WGS sequence"/>
</dbReference>
<dbReference type="InterPro" id="IPR051043">
    <property type="entry name" value="Sulfatase_Mod_Factor_Kinase"/>
</dbReference>
<dbReference type="InterPro" id="IPR042095">
    <property type="entry name" value="SUMF_sf"/>
</dbReference>
<protein>
    <submittedName>
        <fullName evidence="3">Pyoverdine biosynthesis protein PvdO</fullName>
    </submittedName>
</protein>
<dbReference type="InterPro" id="IPR016187">
    <property type="entry name" value="CTDL_fold"/>
</dbReference>
<reference evidence="3 4" key="1">
    <citation type="journal article" date="2014" name="Int. J. Syst. Evol. Microbiol.">
        <title>Complete genome sequence of Corynebacterium casei LMG S-19264T (=DSM 44701T), isolated from a smear-ripened cheese.</title>
        <authorList>
            <consortium name="US DOE Joint Genome Institute (JGI-PGF)"/>
            <person name="Walter F."/>
            <person name="Albersmeier A."/>
            <person name="Kalinowski J."/>
            <person name="Ruckert C."/>
        </authorList>
    </citation>
    <scope>NUCLEOTIDE SEQUENCE [LARGE SCALE GENOMIC DNA]</scope>
    <source>
        <strain evidence="3 4">KCTC 23968</strain>
    </source>
</reference>
<comment type="caution">
    <text evidence="3">The sequence shown here is derived from an EMBL/GenBank/DDBJ whole genome shotgun (WGS) entry which is preliminary data.</text>
</comment>
<keyword evidence="4" id="KW-1185">Reference proteome</keyword>
<dbReference type="Gene3D" id="3.90.1580.10">
    <property type="entry name" value="paralog of FGE (formylglycine-generating enzyme)"/>
    <property type="match status" value="1"/>
</dbReference>
<evidence type="ECO:0000313" key="3">
    <source>
        <dbReference type="EMBL" id="GGX64708.1"/>
    </source>
</evidence>
<dbReference type="InterPro" id="IPR005532">
    <property type="entry name" value="SUMF_dom"/>
</dbReference>
<feature type="chain" id="PRO_5038123633" evidence="1">
    <location>
        <begin position="26"/>
        <end position="315"/>
    </location>
</feature>
<dbReference type="PANTHER" id="PTHR23150:SF35">
    <property type="entry name" value="BLL6746 PROTEIN"/>
    <property type="match status" value="1"/>
</dbReference>
<dbReference type="GO" id="GO:0120147">
    <property type="term" value="F:formylglycine-generating oxidase activity"/>
    <property type="evidence" value="ECO:0007669"/>
    <property type="project" value="TreeGrafter"/>
</dbReference>
<sequence>MKILNTAIVLGVAGVGLTYSQAAFAQATPEVVDSYPKQLLKERAEARRLAAEAARRNAVPAPVVQITPGSSPMGIEMVVINPGYGKLGSPNFEKKRARFENPLRDTQINYAFEVSKFEITFDDWAKCVSDGGCGGYRPDDKGWGKGKRPVINISYNDAQKFLSWLNGKTGDTYRLLSEAEWEYVARAGQPDAPFGTGYEISAKLANFDGKAPYGTSQTGPYLRKTQPVGRYPANAFGVHDMHGNVYEWVEDCWNKDHSRAIGDGSPRKDGDCKYRVMKGGSWVTHGYQMRAAARVRYVTDYRYDDYGIRIARTLN</sequence>
<feature type="signal peptide" evidence="1">
    <location>
        <begin position="1"/>
        <end position="25"/>
    </location>
</feature>
<keyword evidence="1" id="KW-0732">Signal</keyword>
<dbReference type="SUPFAM" id="SSF56436">
    <property type="entry name" value="C-type lectin-like"/>
    <property type="match status" value="1"/>
</dbReference>
<dbReference type="AlphaFoldDB" id="A0A918KKR6"/>
<evidence type="ECO:0000259" key="2">
    <source>
        <dbReference type="Pfam" id="PF03781"/>
    </source>
</evidence>
<dbReference type="PANTHER" id="PTHR23150">
    <property type="entry name" value="SULFATASE MODIFYING FACTOR 1, 2"/>
    <property type="match status" value="1"/>
</dbReference>
<dbReference type="RefSeq" id="WP_233349881.1">
    <property type="nucleotide sequence ID" value="NZ_BMYV01000001.1"/>
</dbReference>
<dbReference type="Pfam" id="PF03781">
    <property type="entry name" value="FGE-sulfatase"/>
    <property type="match status" value="1"/>
</dbReference>
<gene>
    <name evidence="3" type="primary">pvdO</name>
    <name evidence="3" type="ORF">GCM10011309_13670</name>
</gene>